<evidence type="ECO:0000313" key="2">
    <source>
        <dbReference type="Proteomes" id="UP000186758"/>
    </source>
</evidence>
<proteinExistence type="predicted"/>
<dbReference type="AlphaFoldDB" id="A0A1Q9YNJ2"/>
<dbReference type="EMBL" id="MPJZ01000004">
    <property type="protein sequence ID" value="OLU47431.1"/>
    <property type="molecule type" value="Genomic_DNA"/>
</dbReference>
<reference evidence="1 2" key="1">
    <citation type="submission" date="2016-11" db="EMBL/GenBank/DDBJ databases">
        <title>Description of two novel members of the family Erysipelotrichaceae: Ileibacterium lipovorans gen. nov., sp. nov. and Dubosiella newyorkensis, gen. nov., sp. nov.</title>
        <authorList>
            <person name="Cox L.M."/>
            <person name="Sohn J."/>
            <person name="Tyrrell K.L."/>
            <person name="Citron D.M."/>
            <person name="Lawson P.A."/>
            <person name="Patel N.B."/>
            <person name="Iizumi T."/>
            <person name="Perez-Perez G.I."/>
            <person name="Goldstein E.J."/>
            <person name="Blaser M.J."/>
        </authorList>
    </citation>
    <scope>NUCLEOTIDE SEQUENCE [LARGE SCALE GENOMIC DNA]</scope>
    <source>
        <strain evidence="1 2">NYU-BL-K8</strain>
    </source>
</reference>
<name>A0A1Q9YNJ2_9FIRM</name>
<organism evidence="1 2">
    <name type="scientific">Faecalibaculum rodentium</name>
    <dbReference type="NCBI Taxonomy" id="1702221"/>
    <lineage>
        <taxon>Bacteria</taxon>
        <taxon>Bacillati</taxon>
        <taxon>Bacillota</taxon>
        <taxon>Erysipelotrichia</taxon>
        <taxon>Erysipelotrichales</taxon>
        <taxon>Erysipelotrichaceae</taxon>
        <taxon>Faecalibaculum</taxon>
    </lineage>
</organism>
<sequence>MDSQDSEKARRDTRRGETPCLFIMIHDPGDMGALHPAGSALAGAGESAAQGDRPARWPRGIYQVTNLTRFTWFKYCLFTEKREKDGKQRKIYGRKMV</sequence>
<evidence type="ECO:0000313" key="1">
    <source>
        <dbReference type="EMBL" id="OLU47431.1"/>
    </source>
</evidence>
<dbReference type="Proteomes" id="UP000186758">
    <property type="component" value="Unassembled WGS sequence"/>
</dbReference>
<protein>
    <submittedName>
        <fullName evidence="1">Uncharacterized protein</fullName>
    </submittedName>
</protein>
<comment type="caution">
    <text evidence="1">The sequence shown here is derived from an EMBL/GenBank/DDBJ whole genome shotgun (WGS) entry which is preliminary data.</text>
</comment>
<gene>
    <name evidence="1" type="ORF">BO223_00210</name>
</gene>
<accession>A0A1Q9YNJ2</accession>